<dbReference type="AlphaFoldDB" id="A0A6J4MMD1"/>
<proteinExistence type="predicted"/>
<dbReference type="EMBL" id="CADCTR010002595">
    <property type="protein sequence ID" value="CAA9361978.1"/>
    <property type="molecule type" value="Genomic_DNA"/>
</dbReference>
<sequence>MILFAGACASPLFGLPNAGAEEGAIRASISVADGFMRAGKRNDSRAGFELFSESRRHAEVTLESIIELFKTRRELFEDYETAEHAVYGATIGNGLFRKTVSIEGKFSYSTRDDVPFKADFVRDAGEWKLVRIVLP</sequence>
<organism evidence="1">
    <name type="scientific">uncultured Chloroflexia bacterium</name>
    <dbReference type="NCBI Taxonomy" id="1672391"/>
    <lineage>
        <taxon>Bacteria</taxon>
        <taxon>Bacillati</taxon>
        <taxon>Chloroflexota</taxon>
        <taxon>Chloroflexia</taxon>
        <taxon>environmental samples</taxon>
    </lineage>
</organism>
<protein>
    <recommendedName>
        <fullName evidence="2">DUF4878 domain-containing protein</fullName>
    </recommendedName>
</protein>
<evidence type="ECO:0000313" key="1">
    <source>
        <dbReference type="EMBL" id="CAA9361978.1"/>
    </source>
</evidence>
<name>A0A6J4MMD1_9CHLR</name>
<reference evidence="1" key="1">
    <citation type="submission" date="2020-02" db="EMBL/GenBank/DDBJ databases">
        <authorList>
            <person name="Meier V. D."/>
        </authorList>
    </citation>
    <scope>NUCLEOTIDE SEQUENCE</scope>
    <source>
        <strain evidence="1">AVDCRST_MAG93</strain>
    </source>
</reference>
<evidence type="ECO:0008006" key="2">
    <source>
        <dbReference type="Google" id="ProtNLM"/>
    </source>
</evidence>
<accession>A0A6J4MMD1</accession>
<gene>
    <name evidence="1" type="ORF">AVDCRST_MAG93-7709</name>
</gene>